<evidence type="ECO:0000256" key="1">
    <source>
        <dbReference type="SAM" id="Phobius"/>
    </source>
</evidence>
<feature type="transmembrane region" description="Helical" evidence="1">
    <location>
        <begin position="137"/>
        <end position="155"/>
    </location>
</feature>
<evidence type="ECO:0000259" key="2">
    <source>
        <dbReference type="Pfam" id="PF18917"/>
    </source>
</evidence>
<gene>
    <name evidence="3" type="ORF">N7Z68_03400</name>
</gene>
<keyword evidence="1" id="KW-1133">Transmembrane helix</keyword>
<evidence type="ECO:0000313" key="3">
    <source>
        <dbReference type="EMBL" id="MDE5412416.1"/>
    </source>
</evidence>
<dbReference type="Pfam" id="PF18917">
    <property type="entry name" value="LiaI-LiaF-like_TM1"/>
    <property type="match status" value="1"/>
</dbReference>
<organism evidence="3 4">
    <name type="scientific">Alkalihalobacterium chitinilyticum</name>
    <dbReference type="NCBI Taxonomy" id="2980103"/>
    <lineage>
        <taxon>Bacteria</taxon>
        <taxon>Bacillati</taxon>
        <taxon>Bacillota</taxon>
        <taxon>Bacilli</taxon>
        <taxon>Bacillales</taxon>
        <taxon>Bacillaceae</taxon>
        <taxon>Alkalihalobacterium</taxon>
    </lineage>
</organism>
<protein>
    <submittedName>
        <fullName evidence="3">DUF5668 domain-containing protein</fullName>
    </submittedName>
</protein>
<keyword evidence="1" id="KW-0812">Transmembrane</keyword>
<dbReference type="InterPro" id="IPR043726">
    <property type="entry name" value="LiaI-LiaF-like_TM1"/>
</dbReference>
<keyword evidence="4" id="KW-1185">Reference proteome</keyword>
<sequence length="158" mass="17800">MKKQGIFPGILFIGVGAYFLLQQFDLPFAKQLLTWPSILLIIGIAFLFQSYLGNDSGSIFPGALLVGLGIHFHAIVMFSGWPQHWAMFTLIVGLAFMLLYLRTKRDGLVPAIILFIVSGFGFFSSDMIKWLGSFLDIFEGFWPILLIALGIYLIFRKK</sequence>
<name>A0ABT5VAE4_9BACI</name>
<evidence type="ECO:0000313" key="4">
    <source>
        <dbReference type="Proteomes" id="UP001148125"/>
    </source>
</evidence>
<feature type="transmembrane region" description="Helical" evidence="1">
    <location>
        <begin position="5"/>
        <end position="21"/>
    </location>
</feature>
<proteinExistence type="predicted"/>
<feature type="transmembrane region" description="Helical" evidence="1">
    <location>
        <begin position="84"/>
        <end position="101"/>
    </location>
</feature>
<feature type="transmembrane region" description="Helical" evidence="1">
    <location>
        <begin position="59"/>
        <end position="78"/>
    </location>
</feature>
<comment type="caution">
    <text evidence="3">The sequence shown here is derived from an EMBL/GenBank/DDBJ whole genome shotgun (WGS) entry which is preliminary data.</text>
</comment>
<dbReference type="RefSeq" id="WP_275117048.1">
    <property type="nucleotide sequence ID" value="NZ_JAOTPO010000002.1"/>
</dbReference>
<accession>A0ABT5VAE4</accession>
<reference evidence="3" key="1">
    <citation type="submission" date="2024-05" db="EMBL/GenBank/DDBJ databases">
        <title>Alkalihalobacillus sp. strain MEB203 novel alkaliphilic bacterium from Lonar Lake, India.</title>
        <authorList>
            <person name="Joshi A."/>
            <person name="Thite S."/>
            <person name="Mengade P."/>
        </authorList>
    </citation>
    <scope>NUCLEOTIDE SEQUENCE</scope>
    <source>
        <strain evidence="3">MEB 203</strain>
    </source>
</reference>
<feature type="domain" description="LiaI-LiaF-like transmembrane region" evidence="2">
    <location>
        <begin position="6"/>
        <end position="47"/>
    </location>
</feature>
<dbReference type="Proteomes" id="UP001148125">
    <property type="component" value="Unassembled WGS sequence"/>
</dbReference>
<feature type="transmembrane region" description="Helical" evidence="1">
    <location>
        <begin position="33"/>
        <end position="52"/>
    </location>
</feature>
<dbReference type="EMBL" id="JAOTPO010000002">
    <property type="protein sequence ID" value="MDE5412416.1"/>
    <property type="molecule type" value="Genomic_DNA"/>
</dbReference>
<keyword evidence="1" id="KW-0472">Membrane</keyword>
<feature type="transmembrane region" description="Helical" evidence="1">
    <location>
        <begin position="108"/>
        <end position="125"/>
    </location>
</feature>